<evidence type="ECO:0000313" key="2">
    <source>
        <dbReference type="Proteomes" id="UP000000503"/>
    </source>
</evidence>
<dbReference type="HOGENOM" id="CLU_021823_0_1_12"/>
<dbReference type="Proteomes" id="UP000000503">
    <property type="component" value="Chromosome"/>
</dbReference>
<keyword evidence="1" id="KW-0378">Hydrolase</keyword>
<dbReference type="SUPFAM" id="SSF51445">
    <property type="entry name" value="(Trans)glycosidases"/>
    <property type="match status" value="1"/>
</dbReference>
<dbReference type="OrthoDB" id="366350at2"/>
<dbReference type="GO" id="GO:0016020">
    <property type="term" value="C:membrane"/>
    <property type="evidence" value="ECO:0007669"/>
    <property type="project" value="InterPro"/>
</dbReference>
<dbReference type="KEGG" id="scd:Spica_0071"/>
<dbReference type="Pfam" id="PF03662">
    <property type="entry name" value="Glyco_hydro_79n"/>
    <property type="match status" value="1"/>
</dbReference>
<sequence>MKQKQPIIHIKLPRSIDKPVRFLHPHFLSYTIDISLILGGHWWGSSKKMHQGVASDRVQALDLLNPRLIDFTRQLGPAMIRIGGTEADRLFYKPGEKLIQKLYSPLLSDNIQRKQSHEYQLTKELWQTIHQFLDETGMELLFTISAGLADRDTDGKWIETNAQKLLAYTAKKGYKVAAWEFGNEINGFPFIYGWKHRVKPAQYIRDFARFGHLVKGLTPDSLIVGPASAVWPVIGEPYPITRALCKSPSVVFLDALSWHYYPQQSSRGRVATKRAKSYGLLNPRELNQILRWNTRMLNHIQRANTIRPLLQSTQNWVTETGHALYGGEPGLSDTFASALWWLDELGLLARHGVDRVFRQSLIGSNYGLLDETTLQLRPDYYASFLWERLMGNAVFVPRIISSTSSKLRLYVHRDEDMRTSLLLINIDRTHAARLEIDLTGYVPLHGVDQYLLQGQGGLLSPTVLLNGISLEEDFILRWGKKKTRKQYNIEQLSPSTEQATYQVPPLSVLFLVFQ</sequence>
<dbReference type="PANTHER" id="PTHR14363">
    <property type="entry name" value="HEPARANASE-RELATED"/>
    <property type="match status" value="1"/>
</dbReference>
<reference evidence="2" key="1">
    <citation type="journal article" date="2013" name="Stand. Genomic Sci.">
        <title>Genome sequence of the thermophilic fresh-water bacterium Spirochaeta caldaria type strain (H1(T)), reclassification of Spirochaeta caldaria, Spirochaeta stenostrepta, and Spirochaeta zuelzerae in the genus Treponema as Treponema caldaria comb. nov., Treponema stenostrepta comb. nov., and Treponema zuelzerae comb. nov., and emendation of the genus Treponema.</title>
        <authorList>
            <person name="Abt B."/>
            <person name="Goker M."/>
            <person name="Scheuner C."/>
            <person name="Han C."/>
            <person name="Lu M."/>
            <person name="Misra M."/>
            <person name="Lapidus A."/>
            <person name="Nolan M."/>
            <person name="Lucas S."/>
            <person name="Hammon N."/>
            <person name="Deshpande S."/>
            <person name="Cheng J.F."/>
            <person name="Tapia R."/>
            <person name="Goodwin L.A."/>
            <person name="Pitluck S."/>
            <person name="Liolios K."/>
            <person name="Pagani I."/>
            <person name="Ivanova N."/>
            <person name="Mavromatis K."/>
            <person name="Mikhailova N."/>
            <person name="Huntemann M."/>
            <person name="Pati A."/>
            <person name="Chen A."/>
            <person name="Palaniappan K."/>
            <person name="Land M."/>
            <person name="Hauser L."/>
            <person name="Jeffries C.D."/>
            <person name="Rohde M."/>
            <person name="Spring S."/>
            <person name="Gronow S."/>
            <person name="Detter J.C."/>
            <person name="Bristow J."/>
            <person name="Eisen J.A."/>
            <person name="Markowitz V."/>
            <person name="Hugenholtz P."/>
            <person name="Kyrpides N.C."/>
            <person name="Woyke T."/>
            <person name="Klenk H.P."/>
        </authorList>
    </citation>
    <scope>NUCLEOTIDE SEQUENCE</scope>
    <source>
        <strain evidence="2">ATCC 51460 / DSM 7334 / H1</strain>
    </source>
</reference>
<dbReference type="InterPro" id="IPR005199">
    <property type="entry name" value="Glyco_hydro_79"/>
</dbReference>
<keyword evidence="2" id="KW-1185">Reference proteome</keyword>
<gene>
    <name evidence="1" type="ordered locus">Spica_0071</name>
</gene>
<accession>F8EY84</accession>
<dbReference type="InterPro" id="IPR017853">
    <property type="entry name" value="GH"/>
</dbReference>
<protein>
    <submittedName>
        <fullName evidence="1">Glycoside hydrolase family 79</fullName>
    </submittedName>
</protein>
<name>F8EY84_GRAC1</name>
<dbReference type="Gene3D" id="3.20.20.80">
    <property type="entry name" value="Glycosidases"/>
    <property type="match status" value="1"/>
</dbReference>
<organism evidence="1 2">
    <name type="scientific">Gracilinema caldarium (strain ATCC 51460 / DSM 7334 / H1)</name>
    <name type="common">Treponema caldarium</name>
    <dbReference type="NCBI Taxonomy" id="744872"/>
    <lineage>
        <taxon>Bacteria</taxon>
        <taxon>Pseudomonadati</taxon>
        <taxon>Spirochaetota</taxon>
        <taxon>Spirochaetia</taxon>
        <taxon>Spirochaetales</taxon>
        <taxon>Breznakiellaceae</taxon>
        <taxon>Gracilinema</taxon>
    </lineage>
</organism>
<dbReference type="RefSeq" id="WP_013967556.1">
    <property type="nucleotide sequence ID" value="NC_015732.1"/>
</dbReference>
<dbReference type="AlphaFoldDB" id="F8EY84"/>
<evidence type="ECO:0000313" key="1">
    <source>
        <dbReference type="EMBL" id="AEJ18243.1"/>
    </source>
</evidence>
<dbReference type="PANTHER" id="PTHR14363:SF17">
    <property type="entry name" value="HEPARANASE-LIKE PROTEIN 3"/>
    <property type="match status" value="1"/>
</dbReference>
<dbReference type="EMBL" id="CP002868">
    <property type="protein sequence ID" value="AEJ18243.1"/>
    <property type="molecule type" value="Genomic_DNA"/>
</dbReference>
<proteinExistence type="predicted"/>
<dbReference type="GO" id="GO:0004566">
    <property type="term" value="F:beta-glucuronidase activity"/>
    <property type="evidence" value="ECO:0007669"/>
    <property type="project" value="TreeGrafter"/>
</dbReference>
<dbReference type="eggNOG" id="ENOG502Z9F7">
    <property type="taxonomic scope" value="Bacteria"/>
</dbReference>
<dbReference type="STRING" id="744872.Spica_0071"/>